<name>A0ABP4B1R1_9ACTN</name>
<dbReference type="PRINTS" id="PR00455">
    <property type="entry name" value="HTHTETR"/>
</dbReference>
<dbReference type="SUPFAM" id="SSF46689">
    <property type="entry name" value="Homeodomain-like"/>
    <property type="match status" value="2"/>
</dbReference>
<dbReference type="InterPro" id="IPR001647">
    <property type="entry name" value="HTH_TetR"/>
</dbReference>
<dbReference type="Gene3D" id="1.10.357.10">
    <property type="entry name" value="Tetracycline Repressor, domain 2"/>
    <property type="match status" value="2"/>
</dbReference>
<evidence type="ECO:0000256" key="3">
    <source>
        <dbReference type="SAM" id="MobiDB-lite"/>
    </source>
</evidence>
<dbReference type="EMBL" id="BAAAHH010000005">
    <property type="protein sequence ID" value="GAA0944762.1"/>
    <property type="molecule type" value="Genomic_DNA"/>
</dbReference>
<evidence type="ECO:0000256" key="1">
    <source>
        <dbReference type="ARBA" id="ARBA00023125"/>
    </source>
</evidence>
<feature type="domain" description="HTH tetR-type" evidence="4">
    <location>
        <begin position="215"/>
        <end position="275"/>
    </location>
</feature>
<evidence type="ECO:0000313" key="6">
    <source>
        <dbReference type="Proteomes" id="UP001500665"/>
    </source>
</evidence>
<dbReference type="PANTHER" id="PTHR43479">
    <property type="entry name" value="ACREF/ENVCD OPERON REPRESSOR-RELATED"/>
    <property type="match status" value="1"/>
</dbReference>
<organism evidence="5 6">
    <name type="scientific">Actinocorallia libanotica</name>
    <dbReference type="NCBI Taxonomy" id="46162"/>
    <lineage>
        <taxon>Bacteria</taxon>
        <taxon>Bacillati</taxon>
        <taxon>Actinomycetota</taxon>
        <taxon>Actinomycetes</taxon>
        <taxon>Streptosporangiales</taxon>
        <taxon>Thermomonosporaceae</taxon>
        <taxon>Actinocorallia</taxon>
    </lineage>
</organism>
<keyword evidence="6" id="KW-1185">Reference proteome</keyword>
<dbReference type="InterPro" id="IPR009057">
    <property type="entry name" value="Homeodomain-like_sf"/>
</dbReference>
<evidence type="ECO:0000256" key="2">
    <source>
        <dbReference type="PROSITE-ProRule" id="PRU00335"/>
    </source>
</evidence>
<dbReference type="InterPro" id="IPR050624">
    <property type="entry name" value="HTH-type_Tx_Regulator"/>
</dbReference>
<dbReference type="Proteomes" id="UP001500665">
    <property type="component" value="Unassembled WGS sequence"/>
</dbReference>
<protein>
    <recommendedName>
        <fullName evidence="4">HTH tetR-type domain-containing protein</fullName>
    </recommendedName>
</protein>
<dbReference type="RefSeq" id="WP_344238738.1">
    <property type="nucleotide sequence ID" value="NZ_BAAAHH010000005.1"/>
</dbReference>
<dbReference type="Pfam" id="PF00440">
    <property type="entry name" value="TetR_N"/>
    <property type="match status" value="2"/>
</dbReference>
<feature type="DNA-binding region" description="H-T-H motif" evidence="2">
    <location>
        <begin position="29"/>
        <end position="48"/>
    </location>
</feature>
<feature type="DNA-binding region" description="H-T-H motif" evidence="2">
    <location>
        <begin position="238"/>
        <end position="257"/>
    </location>
</feature>
<keyword evidence="1 2" id="KW-0238">DNA-binding</keyword>
<feature type="region of interest" description="Disordered" evidence="3">
    <location>
        <begin position="182"/>
        <end position="214"/>
    </location>
</feature>
<evidence type="ECO:0000259" key="4">
    <source>
        <dbReference type="PROSITE" id="PS50977"/>
    </source>
</evidence>
<reference evidence="6" key="1">
    <citation type="journal article" date="2019" name="Int. J. Syst. Evol. Microbiol.">
        <title>The Global Catalogue of Microorganisms (GCM) 10K type strain sequencing project: providing services to taxonomists for standard genome sequencing and annotation.</title>
        <authorList>
            <consortium name="The Broad Institute Genomics Platform"/>
            <consortium name="The Broad Institute Genome Sequencing Center for Infectious Disease"/>
            <person name="Wu L."/>
            <person name="Ma J."/>
        </authorList>
    </citation>
    <scope>NUCLEOTIDE SEQUENCE [LARGE SCALE GENOMIC DNA]</scope>
    <source>
        <strain evidence="6">JCM 10696</strain>
    </source>
</reference>
<comment type="caution">
    <text evidence="5">The sequence shown here is derived from an EMBL/GenBank/DDBJ whole genome shotgun (WGS) entry which is preliminary data.</text>
</comment>
<dbReference type="PANTHER" id="PTHR43479:SF11">
    <property type="entry name" value="ACREF_ENVCD OPERON REPRESSOR-RELATED"/>
    <property type="match status" value="1"/>
</dbReference>
<gene>
    <name evidence="5" type="ORF">GCM10009550_17960</name>
</gene>
<proteinExistence type="predicted"/>
<sequence>MPEFKRARYQQLLDAGLTALRQREYEEIKVSEVADTAGLARATLYNYFISKEHLYAVIFRQWTETEPQRLSTPSESGAERARTRVDAIVSAVERHPQFHKLSITLSASTEAEVQAELSATGARMRRLFAADFAAFGVPSPQDAAAMLQALINSLLTGAVHQRIPFSEVYRLTTGFIDLYDPRNAGTVDRSPHQEHPEPVPAPAPRTDKAMPPAQLQRRDRIVAAALDALREQPYEQIHVTDIAQRAQVALGTFYRYFPSKELLYAFALQKWSLSGRFLLPLPHLDAETRIRARTNAAIDAFETDLQFFKTTNLLYSAKDKEVQTVLTEMTHTGKAVFLEDFSTLGTENPEDAASMLWAIINSLAISVIHHNGSFPETRRIASEFISLVTNSTHRDRPRD</sequence>
<feature type="domain" description="HTH tetR-type" evidence="4">
    <location>
        <begin position="6"/>
        <end position="66"/>
    </location>
</feature>
<accession>A0ABP4B1R1</accession>
<evidence type="ECO:0000313" key="5">
    <source>
        <dbReference type="EMBL" id="GAA0944762.1"/>
    </source>
</evidence>
<dbReference type="PROSITE" id="PS50977">
    <property type="entry name" value="HTH_TETR_2"/>
    <property type="match status" value="2"/>
</dbReference>